<comment type="caution">
    <text evidence="2">The sequence shown here is derived from an EMBL/GenBank/DDBJ whole genome shotgun (WGS) entry which is preliminary data.</text>
</comment>
<sequence length="198" mass="23173">MTCNWKDSSKQMKAYHDTEWGIPTHDDQKLFEYLVLESLQAGLSWDLIIRKRETIRKCFCDFDIEKVASFDNDDIERIMHTEDMIKSLRKVTAMISNAKAFMNVQQEFGSFDKFLWSYCDYKTICYKGHEQGIDISKNALSTLISNDLKKRGFKYVGPVIIYSYLQACGMINDHEKDCICYQRIKNTYPCITMDDGLL</sequence>
<evidence type="ECO:0000313" key="2">
    <source>
        <dbReference type="EMBL" id="RGT56365.1"/>
    </source>
</evidence>
<dbReference type="PANTHER" id="PTHR30037:SF4">
    <property type="entry name" value="DNA-3-METHYLADENINE GLYCOSYLASE I"/>
    <property type="match status" value="1"/>
</dbReference>
<dbReference type="Pfam" id="PF03352">
    <property type="entry name" value="Adenine_glyco"/>
    <property type="match status" value="1"/>
</dbReference>
<organism evidence="2 3">
    <name type="scientific">Solobacterium moorei</name>
    <dbReference type="NCBI Taxonomy" id="102148"/>
    <lineage>
        <taxon>Bacteria</taxon>
        <taxon>Bacillati</taxon>
        <taxon>Bacillota</taxon>
        <taxon>Erysipelotrichia</taxon>
        <taxon>Erysipelotrichales</taxon>
        <taxon>Erysipelotrichaceae</taxon>
        <taxon>Solobacterium</taxon>
    </lineage>
</organism>
<proteinExistence type="predicted"/>
<dbReference type="InterPro" id="IPR011257">
    <property type="entry name" value="DNA_glycosylase"/>
</dbReference>
<dbReference type="Gene3D" id="1.10.340.30">
    <property type="entry name" value="Hypothetical protein, domain 2"/>
    <property type="match status" value="1"/>
</dbReference>
<dbReference type="AlphaFoldDB" id="A0A412PFF5"/>
<reference evidence="2 3" key="1">
    <citation type="submission" date="2018-08" db="EMBL/GenBank/DDBJ databases">
        <title>A genome reference for cultivated species of the human gut microbiota.</title>
        <authorList>
            <person name="Zou Y."/>
            <person name="Xue W."/>
            <person name="Luo G."/>
        </authorList>
    </citation>
    <scope>NUCLEOTIDE SEQUENCE [LARGE SCALE GENOMIC DNA]</scope>
    <source>
        <strain evidence="2 3">AF18-46</strain>
    </source>
</reference>
<dbReference type="GO" id="GO:0008725">
    <property type="term" value="F:DNA-3-methyladenine glycosylase activity"/>
    <property type="evidence" value="ECO:0007669"/>
    <property type="project" value="InterPro"/>
</dbReference>
<gene>
    <name evidence="2" type="ORF">DWX20_06045</name>
</gene>
<dbReference type="EMBL" id="QRWX01000002">
    <property type="protein sequence ID" value="RGT56365.1"/>
    <property type="molecule type" value="Genomic_DNA"/>
</dbReference>
<dbReference type="Proteomes" id="UP000284731">
    <property type="component" value="Unassembled WGS sequence"/>
</dbReference>
<name>A0A412PFF5_9FIRM</name>
<accession>A0A412PFF5</accession>
<dbReference type="PANTHER" id="PTHR30037">
    <property type="entry name" value="DNA-3-METHYLADENINE GLYCOSYLASE 1"/>
    <property type="match status" value="1"/>
</dbReference>
<evidence type="ECO:0000256" key="1">
    <source>
        <dbReference type="PIRSR" id="PIRSR605019-1"/>
    </source>
</evidence>
<feature type="binding site" evidence="1">
    <location>
        <position position="3"/>
    </location>
    <ligand>
        <name>Zn(2+)</name>
        <dbReference type="ChEBI" id="CHEBI:29105"/>
    </ligand>
</feature>
<dbReference type="GO" id="GO:0006284">
    <property type="term" value="P:base-excision repair"/>
    <property type="evidence" value="ECO:0007669"/>
    <property type="project" value="InterPro"/>
</dbReference>
<feature type="binding site" evidence="1">
    <location>
        <position position="178"/>
    </location>
    <ligand>
        <name>Zn(2+)</name>
        <dbReference type="ChEBI" id="CHEBI:29105"/>
    </ligand>
</feature>
<dbReference type="InterPro" id="IPR005019">
    <property type="entry name" value="Adenine_glyco"/>
</dbReference>
<evidence type="ECO:0000313" key="3">
    <source>
        <dbReference type="Proteomes" id="UP000284731"/>
    </source>
</evidence>
<feature type="binding site" evidence="1">
    <location>
        <position position="16"/>
    </location>
    <ligand>
        <name>Zn(2+)</name>
        <dbReference type="ChEBI" id="CHEBI:29105"/>
    </ligand>
</feature>
<protein>
    <submittedName>
        <fullName evidence="2">DNA-3-methyladenine glycosylase I</fullName>
    </submittedName>
</protein>
<feature type="binding site" evidence="1">
    <location>
        <position position="174"/>
    </location>
    <ligand>
        <name>Zn(2+)</name>
        <dbReference type="ChEBI" id="CHEBI:29105"/>
    </ligand>
</feature>
<dbReference type="RefSeq" id="WP_006525192.1">
    <property type="nucleotide sequence ID" value="NZ_CABJCF010000002.1"/>
</dbReference>
<dbReference type="GO" id="GO:0046872">
    <property type="term" value="F:metal ion binding"/>
    <property type="evidence" value="ECO:0007669"/>
    <property type="project" value="UniProtKB-KW"/>
</dbReference>
<keyword evidence="1" id="KW-0862">Zinc</keyword>
<keyword evidence="1" id="KW-0479">Metal-binding</keyword>
<dbReference type="InterPro" id="IPR052891">
    <property type="entry name" value="DNA-3mA_glycosylase"/>
</dbReference>
<dbReference type="SUPFAM" id="SSF48150">
    <property type="entry name" value="DNA-glycosylase"/>
    <property type="match status" value="1"/>
</dbReference>